<dbReference type="Proteomes" id="UP000199323">
    <property type="component" value="Unassembled WGS sequence"/>
</dbReference>
<dbReference type="OrthoDB" id="3870696at2"/>
<sequence>MEAELAALVSSGATTVVALMASDAWTQVRDRVAAFFGRGETTAATAELQRSQDDLLAARAEGDEAAASGDIEAAWRSRLRSVLRADPAAADELRRLLDELAPALDGRTVVVHNSVSGGVQHGPVVQGQNFSDLTISSTSSTSSTGTAEDPE</sequence>
<protein>
    <submittedName>
        <fullName evidence="2">Uncharacterized protein</fullName>
    </submittedName>
</protein>
<evidence type="ECO:0000313" key="3">
    <source>
        <dbReference type="Proteomes" id="UP000199323"/>
    </source>
</evidence>
<reference evidence="2 3" key="1">
    <citation type="submission" date="2016-10" db="EMBL/GenBank/DDBJ databases">
        <authorList>
            <person name="de Groot N.N."/>
        </authorList>
    </citation>
    <scope>NUCLEOTIDE SEQUENCE [LARGE SCALE GENOMIC DNA]</scope>
    <source>
        <strain evidence="2 3">CGMCC 4.3510</strain>
    </source>
</reference>
<evidence type="ECO:0000313" key="2">
    <source>
        <dbReference type="EMBL" id="SFF59701.1"/>
    </source>
</evidence>
<organism evidence="2 3">
    <name type="scientific">Actinacidiphila alni</name>
    <dbReference type="NCBI Taxonomy" id="380248"/>
    <lineage>
        <taxon>Bacteria</taxon>
        <taxon>Bacillati</taxon>
        <taxon>Actinomycetota</taxon>
        <taxon>Actinomycetes</taxon>
        <taxon>Kitasatosporales</taxon>
        <taxon>Streptomycetaceae</taxon>
        <taxon>Actinacidiphila</taxon>
    </lineage>
</organism>
<dbReference type="AlphaFoldDB" id="A0A1I2K3R6"/>
<feature type="region of interest" description="Disordered" evidence="1">
    <location>
        <begin position="118"/>
        <end position="151"/>
    </location>
</feature>
<evidence type="ECO:0000256" key="1">
    <source>
        <dbReference type="SAM" id="MobiDB-lite"/>
    </source>
</evidence>
<proteinExistence type="predicted"/>
<accession>A0A1I2K3R6</accession>
<gene>
    <name evidence="2" type="ORF">SAMN05216251_120136</name>
</gene>
<name>A0A1I2K3R6_9ACTN</name>
<keyword evidence="3" id="KW-1185">Reference proteome</keyword>
<dbReference type="STRING" id="380248.SAMN05216251_120136"/>
<dbReference type="EMBL" id="FONG01000020">
    <property type="protein sequence ID" value="SFF59701.1"/>
    <property type="molecule type" value="Genomic_DNA"/>
</dbReference>